<gene>
    <name evidence="2" type="ORF">Kpho02_57580</name>
</gene>
<dbReference type="Proteomes" id="UP001165041">
    <property type="component" value="Unassembled WGS sequence"/>
</dbReference>
<comment type="caution">
    <text evidence="2">The sequence shown here is derived from an EMBL/GenBank/DDBJ whole genome shotgun (WGS) entry which is preliminary data.</text>
</comment>
<evidence type="ECO:0000313" key="3">
    <source>
        <dbReference type="Proteomes" id="UP001165041"/>
    </source>
</evidence>
<evidence type="ECO:0000256" key="1">
    <source>
        <dbReference type="SAM" id="MobiDB-lite"/>
    </source>
</evidence>
<dbReference type="AlphaFoldDB" id="A0A9W6V2R5"/>
<sequence length="134" mass="14523">MRTDVEPLQRRFPGIGSLSDPHWLGYDPNDSGREPIPDQDPRIRVVGTARLPAGAVRSIVSTPGYAFEPSAPARPPKELAAFLPEHAGWLAGAGYDSRITGARYPGRFHLAPATDRVCFDTVDPAIVDGSHPRQ</sequence>
<feature type="compositionally biased region" description="Basic and acidic residues" evidence="1">
    <location>
        <begin position="30"/>
        <end position="40"/>
    </location>
</feature>
<accession>A0A9W6V2R5</accession>
<evidence type="ECO:0000313" key="2">
    <source>
        <dbReference type="EMBL" id="GLW73459.1"/>
    </source>
</evidence>
<protein>
    <submittedName>
        <fullName evidence="2">Uncharacterized protein</fullName>
    </submittedName>
</protein>
<name>A0A9W6V2R5_9ACTN</name>
<proteinExistence type="predicted"/>
<organism evidence="2 3">
    <name type="scientific">Kitasatospora phosalacinea</name>
    <dbReference type="NCBI Taxonomy" id="2065"/>
    <lineage>
        <taxon>Bacteria</taxon>
        <taxon>Bacillati</taxon>
        <taxon>Actinomycetota</taxon>
        <taxon>Actinomycetes</taxon>
        <taxon>Kitasatosporales</taxon>
        <taxon>Streptomycetaceae</taxon>
        <taxon>Kitasatospora</taxon>
    </lineage>
</organism>
<reference evidence="2" key="1">
    <citation type="submission" date="2023-02" db="EMBL/GenBank/DDBJ databases">
        <title>Kitasatospora phosalacinea NBRC 14627.</title>
        <authorList>
            <person name="Ichikawa N."/>
            <person name="Sato H."/>
            <person name="Tonouchi N."/>
        </authorList>
    </citation>
    <scope>NUCLEOTIDE SEQUENCE</scope>
    <source>
        <strain evidence="2">NBRC 14627</strain>
    </source>
</reference>
<feature type="region of interest" description="Disordered" evidence="1">
    <location>
        <begin position="1"/>
        <end position="40"/>
    </location>
</feature>
<dbReference type="EMBL" id="BSSA01000025">
    <property type="protein sequence ID" value="GLW73459.1"/>
    <property type="molecule type" value="Genomic_DNA"/>
</dbReference>